<evidence type="ECO:0000313" key="3">
    <source>
        <dbReference type="EMBL" id="KNE66905.1"/>
    </source>
</evidence>
<dbReference type="GO" id="GO:0070476">
    <property type="term" value="P:rRNA (guanine-N7)-methylation"/>
    <property type="evidence" value="ECO:0007669"/>
    <property type="project" value="TreeGrafter"/>
</dbReference>
<proteinExistence type="inferred from homology"/>
<dbReference type="VEuPathDB" id="FungiDB:AMAG_11378"/>
<dbReference type="PANTHER" id="PTHR12773">
    <property type="entry name" value="UPF0315 PROTEIN-RELATED"/>
    <property type="match status" value="1"/>
</dbReference>
<dbReference type="GO" id="GO:0030488">
    <property type="term" value="P:tRNA methylation"/>
    <property type="evidence" value="ECO:0007669"/>
    <property type="project" value="TreeGrafter"/>
</dbReference>
<dbReference type="InterPro" id="IPR005651">
    <property type="entry name" value="Trm112-like"/>
</dbReference>
<dbReference type="CDD" id="cd21089">
    <property type="entry name" value="Trm112-like"/>
    <property type="match status" value="1"/>
</dbReference>
<dbReference type="Pfam" id="PF03966">
    <property type="entry name" value="Trm112p"/>
    <property type="match status" value="1"/>
</dbReference>
<comment type="subunit">
    <text evidence="2">Interacts with TRM9.</text>
</comment>
<dbReference type="STRING" id="578462.A0A0L0SWW8"/>
<dbReference type="OMA" id="THNMMAC"/>
<reference evidence="4" key="2">
    <citation type="submission" date="2009-11" db="EMBL/GenBank/DDBJ databases">
        <title>The Genome Sequence of Allomyces macrogynus strain ATCC 38327.</title>
        <authorList>
            <consortium name="The Broad Institute Genome Sequencing Platform"/>
            <person name="Russ C."/>
            <person name="Cuomo C."/>
            <person name="Shea T."/>
            <person name="Young S.K."/>
            <person name="Zeng Q."/>
            <person name="Koehrsen M."/>
            <person name="Haas B."/>
            <person name="Borodovsky M."/>
            <person name="Guigo R."/>
            <person name="Alvarado L."/>
            <person name="Berlin A."/>
            <person name="Borenstein D."/>
            <person name="Chen Z."/>
            <person name="Engels R."/>
            <person name="Freedman E."/>
            <person name="Gellesch M."/>
            <person name="Goldberg J."/>
            <person name="Griggs A."/>
            <person name="Gujja S."/>
            <person name="Heiman D."/>
            <person name="Hepburn T."/>
            <person name="Howarth C."/>
            <person name="Jen D."/>
            <person name="Larson L."/>
            <person name="Lewis B."/>
            <person name="Mehta T."/>
            <person name="Park D."/>
            <person name="Pearson M."/>
            <person name="Roberts A."/>
            <person name="Saif S."/>
            <person name="Shenoy N."/>
            <person name="Sisk P."/>
            <person name="Stolte C."/>
            <person name="Sykes S."/>
            <person name="Walk T."/>
            <person name="White J."/>
            <person name="Yandava C."/>
            <person name="Burger G."/>
            <person name="Gray M.W."/>
            <person name="Holland P.W.H."/>
            <person name="King N."/>
            <person name="Lang F.B.F."/>
            <person name="Roger A.J."/>
            <person name="Ruiz-Trillo I."/>
            <person name="Lander E."/>
            <person name="Nusbaum C."/>
        </authorList>
    </citation>
    <scope>NUCLEOTIDE SEQUENCE [LARGE SCALE GENOMIC DNA]</scope>
    <source>
        <strain evidence="4">ATCC 38327</strain>
    </source>
</reference>
<dbReference type="GO" id="GO:0046982">
    <property type="term" value="F:protein heterodimerization activity"/>
    <property type="evidence" value="ECO:0007669"/>
    <property type="project" value="InterPro"/>
</dbReference>
<dbReference type="InterPro" id="IPR039127">
    <property type="entry name" value="Trm112"/>
</dbReference>
<dbReference type="FunFam" id="2.20.25.10:FF:000018">
    <property type="entry name" value="Multifunctional methyltransferase subunit TRM112-like B"/>
    <property type="match status" value="1"/>
</dbReference>
<dbReference type="OrthoDB" id="2187549at2759"/>
<sequence>MVRLLTHNMLQCHVKNCTNGFPLRFHDPIIEQHEQEINKEFLVNMLPRIDWNALRTTVDQLGLPELPAAVPENPAEDEAFLAALHRALMEVNIQSGSMVCPECEHVYPIRDGIPNMLLSEDEV</sequence>
<dbReference type="Gene3D" id="2.20.25.10">
    <property type="match status" value="1"/>
</dbReference>
<evidence type="ECO:0000256" key="1">
    <source>
        <dbReference type="ARBA" id="ARBA00007980"/>
    </source>
</evidence>
<evidence type="ECO:0000313" key="4">
    <source>
        <dbReference type="Proteomes" id="UP000054350"/>
    </source>
</evidence>
<accession>A0A0L0SWW8</accession>
<dbReference type="eggNOG" id="KOG1088">
    <property type="taxonomic scope" value="Eukaryota"/>
</dbReference>
<protein>
    <recommendedName>
        <fullName evidence="5">Multifunctional methyltransferase subunit TRM112</fullName>
    </recommendedName>
</protein>
<dbReference type="EMBL" id="GG745351">
    <property type="protein sequence ID" value="KNE66905.1"/>
    <property type="molecule type" value="Genomic_DNA"/>
</dbReference>
<evidence type="ECO:0000256" key="2">
    <source>
        <dbReference type="ARBA" id="ARBA00065633"/>
    </source>
</evidence>
<reference evidence="3 4" key="1">
    <citation type="submission" date="2009-11" db="EMBL/GenBank/DDBJ databases">
        <title>Annotation of Allomyces macrogynus ATCC 38327.</title>
        <authorList>
            <consortium name="The Broad Institute Genome Sequencing Platform"/>
            <person name="Russ C."/>
            <person name="Cuomo C."/>
            <person name="Burger G."/>
            <person name="Gray M.W."/>
            <person name="Holland P.W.H."/>
            <person name="King N."/>
            <person name="Lang F.B.F."/>
            <person name="Roger A.J."/>
            <person name="Ruiz-Trillo I."/>
            <person name="Young S.K."/>
            <person name="Zeng Q."/>
            <person name="Gargeya S."/>
            <person name="Fitzgerald M."/>
            <person name="Haas B."/>
            <person name="Abouelleil A."/>
            <person name="Alvarado L."/>
            <person name="Arachchi H.M."/>
            <person name="Berlin A."/>
            <person name="Chapman S.B."/>
            <person name="Gearin G."/>
            <person name="Goldberg J."/>
            <person name="Griggs A."/>
            <person name="Gujja S."/>
            <person name="Hansen M."/>
            <person name="Heiman D."/>
            <person name="Howarth C."/>
            <person name="Larimer J."/>
            <person name="Lui A."/>
            <person name="MacDonald P.J.P."/>
            <person name="McCowen C."/>
            <person name="Montmayeur A."/>
            <person name="Murphy C."/>
            <person name="Neiman D."/>
            <person name="Pearson M."/>
            <person name="Priest M."/>
            <person name="Roberts A."/>
            <person name="Saif S."/>
            <person name="Shea T."/>
            <person name="Sisk P."/>
            <person name="Stolte C."/>
            <person name="Sykes S."/>
            <person name="Wortman J."/>
            <person name="Nusbaum C."/>
            <person name="Birren B."/>
        </authorList>
    </citation>
    <scope>NUCLEOTIDE SEQUENCE [LARGE SCALE GENOMIC DNA]</scope>
    <source>
        <strain evidence="3 4">ATCC 38327</strain>
    </source>
</reference>
<organism evidence="3 4">
    <name type="scientific">Allomyces macrogynus (strain ATCC 38327)</name>
    <name type="common">Allomyces javanicus var. macrogynus</name>
    <dbReference type="NCBI Taxonomy" id="578462"/>
    <lineage>
        <taxon>Eukaryota</taxon>
        <taxon>Fungi</taxon>
        <taxon>Fungi incertae sedis</taxon>
        <taxon>Blastocladiomycota</taxon>
        <taxon>Blastocladiomycetes</taxon>
        <taxon>Blastocladiales</taxon>
        <taxon>Blastocladiaceae</taxon>
        <taxon>Allomyces</taxon>
    </lineage>
</organism>
<keyword evidence="4" id="KW-1185">Reference proteome</keyword>
<dbReference type="Proteomes" id="UP000054350">
    <property type="component" value="Unassembled WGS sequence"/>
</dbReference>
<evidence type="ECO:0008006" key="5">
    <source>
        <dbReference type="Google" id="ProtNLM"/>
    </source>
</evidence>
<dbReference type="SUPFAM" id="SSF158997">
    <property type="entry name" value="Trm112p-like"/>
    <property type="match status" value="1"/>
</dbReference>
<gene>
    <name evidence="3" type="ORF">AMAG_11378</name>
</gene>
<name>A0A0L0SWW8_ALLM3</name>
<dbReference type="AlphaFoldDB" id="A0A0L0SWW8"/>
<dbReference type="PANTHER" id="PTHR12773:SF0">
    <property type="entry name" value="MULTIFUNCTIONAL METHYLTRANSFERASE SUBUNIT TRM112-LIKE PROTEIN"/>
    <property type="match status" value="1"/>
</dbReference>
<comment type="similarity">
    <text evidence="1">Belongs to the TRM112 family.</text>
</comment>